<dbReference type="EMBL" id="JYDP01000078">
    <property type="protein sequence ID" value="KRZ09014.1"/>
    <property type="molecule type" value="Genomic_DNA"/>
</dbReference>
<protein>
    <submittedName>
        <fullName evidence="3">Kynurenine formamidase</fullName>
    </submittedName>
</protein>
<dbReference type="PANTHER" id="PTHR48081">
    <property type="entry name" value="AB HYDROLASE SUPERFAMILY PROTEIN C4A8.06C"/>
    <property type="match status" value="1"/>
</dbReference>
<evidence type="ECO:0000259" key="2">
    <source>
        <dbReference type="Pfam" id="PF07859"/>
    </source>
</evidence>
<reference evidence="3 4" key="1">
    <citation type="submission" date="2015-01" db="EMBL/GenBank/DDBJ databases">
        <title>Evolution of Trichinella species and genotypes.</title>
        <authorList>
            <person name="Korhonen P.K."/>
            <person name="Edoardo P."/>
            <person name="Giuseppe L.R."/>
            <person name="Gasser R.B."/>
        </authorList>
    </citation>
    <scope>NUCLEOTIDE SEQUENCE [LARGE SCALE GENOMIC DNA]</scope>
    <source>
        <strain evidence="3">ISS1029</strain>
    </source>
</reference>
<dbReference type="GO" id="GO:0004061">
    <property type="term" value="F:arylformamidase activity"/>
    <property type="evidence" value="ECO:0007669"/>
    <property type="project" value="TreeGrafter"/>
</dbReference>
<evidence type="ECO:0000313" key="3">
    <source>
        <dbReference type="EMBL" id="KRZ09014.1"/>
    </source>
</evidence>
<dbReference type="STRING" id="268475.A0A0V1HEZ4"/>
<evidence type="ECO:0000313" key="4">
    <source>
        <dbReference type="Proteomes" id="UP000055024"/>
    </source>
</evidence>
<dbReference type="AlphaFoldDB" id="A0A0V1HEZ4"/>
<name>A0A0V1HEZ4_9BILA</name>
<comment type="caution">
    <text evidence="3">The sequence shown here is derived from an EMBL/GenBank/DDBJ whole genome shotgun (WGS) entry which is preliminary data.</text>
</comment>
<dbReference type="InterPro" id="IPR050300">
    <property type="entry name" value="GDXG_lipolytic_enzyme"/>
</dbReference>
<dbReference type="SUPFAM" id="SSF53474">
    <property type="entry name" value="alpha/beta-Hydrolases"/>
    <property type="match status" value="1"/>
</dbReference>
<organism evidence="3 4">
    <name type="scientific">Trichinella zimbabwensis</name>
    <dbReference type="NCBI Taxonomy" id="268475"/>
    <lineage>
        <taxon>Eukaryota</taxon>
        <taxon>Metazoa</taxon>
        <taxon>Ecdysozoa</taxon>
        <taxon>Nematoda</taxon>
        <taxon>Enoplea</taxon>
        <taxon>Dorylaimia</taxon>
        <taxon>Trichinellida</taxon>
        <taxon>Trichinellidae</taxon>
        <taxon>Trichinella</taxon>
    </lineage>
</organism>
<feature type="non-terminal residue" evidence="3">
    <location>
        <position position="1"/>
    </location>
</feature>
<proteinExistence type="predicted"/>
<dbReference type="PANTHER" id="PTHR48081:SF33">
    <property type="entry name" value="KYNURENINE FORMAMIDASE"/>
    <property type="match status" value="1"/>
</dbReference>
<keyword evidence="4" id="KW-1185">Reference proteome</keyword>
<dbReference type="InterPro" id="IPR029058">
    <property type="entry name" value="AB_hydrolase_fold"/>
</dbReference>
<sequence>LQKIINSNRVIELFISSFLFFLLLIQVSKECLRMHGESEFVSVKISELNHCHGDNNILSNEGELEKVSFCFKVPLLSGKLKNNTNDLIHCTKQAQLVINDFLTSLNSKDLEDVKNINICIHGFPYSQTECQYSASHWSAGRCQPYEMLKKFYEWTTVAIPNDALIRKQSFPFDCTDKRRSYVEIFEHLQKSSTATLFYIHGGFWQVESVFHKLNKCSYYYYYSFLFKEGTSQINGEAIYDLIDEQIRFATLEYRMAPMVTMQEIVNDVIQGVLLLVELSNSKYGSAPIYVVGHSAGAHLICMALSKIKNEQLSLIRGIVLLSGVYNLQPLVKSYIGNAVRLTEEMALQYSPIFETQILPQMNDNSMPNLKVLLIVGENESDAFKDQTNSMYNHLLREVSTRNGAIIISKHVAPAEDHLSLVQSLSNSQSWLRKLLKECMES</sequence>
<dbReference type="Pfam" id="PF07859">
    <property type="entry name" value="Abhydrolase_3"/>
    <property type="match status" value="1"/>
</dbReference>
<dbReference type="OrthoDB" id="433474at2759"/>
<accession>A0A0V1HEZ4</accession>
<dbReference type="InterPro" id="IPR013094">
    <property type="entry name" value="AB_hydrolase_3"/>
</dbReference>
<dbReference type="Gene3D" id="3.40.50.1820">
    <property type="entry name" value="alpha/beta hydrolase"/>
    <property type="match status" value="1"/>
</dbReference>
<evidence type="ECO:0000256" key="1">
    <source>
        <dbReference type="ARBA" id="ARBA00022801"/>
    </source>
</evidence>
<feature type="domain" description="Alpha/beta hydrolase fold-3" evidence="2">
    <location>
        <begin position="249"/>
        <end position="394"/>
    </location>
</feature>
<gene>
    <name evidence="3" type="primary">Afmid</name>
    <name evidence="3" type="ORF">T11_4788</name>
</gene>
<dbReference type="Proteomes" id="UP000055024">
    <property type="component" value="Unassembled WGS sequence"/>
</dbReference>
<keyword evidence="1" id="KW-0378">Hydrolase</keyword>